<reference evidence="2" key="1">
    <citation type="journal article" date="2019" name="Int. J. Syst. Evol. Microbiol.">
        <title>The Global Catalogue of Microorganisms (GCM) 10K type strain sequencing project: providing services to taxonomists for standard genome sequencing and annotation.</title>
        <authorList>
            <consortium name="The Broad Institute Genomics Platform"/>
            <consortium name="The Broad Institute Genome Sequencing Center for Infectious Disease"/>
            <person name="Wu L."/>
            <person name="Ma J."/>
        </authorList>
    </citation>
    <scope>NUCLEOTIDE SEQUENCE [LARGE SCALE GENOMIC DNA]</scope>
    <source>
        <strain evidence="2">CCUG 56754</strain>
    </source>
</reference>
<keyword evidence="2" id="KW-1185">Reference proteome</keyword>
<name>A0ABW3LSY7_9BACI</name>
<dbReference type="InterPro" id="IPR039498">
    <property type="entry name" value="NTP_transf_5"/>
</dbReference>
<dbReference type="RefSeq" id="WP_390364917.1">
    <property type="nucleotide sequence ID" value="NZ_JBHTKJ010000074.1"/>
</dbReference>
<accession>A0ABW3LSY7</accession>
<dbReference type="Pfam" id="PF14907">
    <property type="entry name" value="NTP_transf_5"/>
    <property type="match status" value="1"/>
</dbReference>
<evidence type="ECO:0000313" key="1">
    <source>
        <dbReference type="EMBL" id="MFD1040639.1"/>
    </source>
</evidence>
<proteinExistence type="predicted"/>
<gene>
    <name evidence="1" type="ORF">ACFQ3N_19955</name>
</gene>
<evidence type="ECO:0000313" key="2">
    <source>
        <dbReference type="Proteomes" id="UP001597040"/>
    </source>
</evidence>
<dbReference type="EMBL" id="JBHTKJ010000074">
    <property type="protein sequence ID" value="MFD1040639.1"/>
    <property type="molecule type" value="Genomic_DNA"/>
</dbReference>
<organism evidence="1 2">
    <name type="scientific">Virgibacillus byunsanensis</name>
    <dbReference type="NCBI Taxonomy" id="570945"/>
    <lineage>
        <taxon>Bacteria</taxon>
        <taxon>Bacillati</taxon>
        <taxon>Bacillota</taxon>
        <taxon>Bacilli</taxon>
        <taxon>Bacillales</taxon>
        <taxon>Bacillaceae</taxon>
        <taxon>Virgibacillus</taxon>
    </lineage>
</organism>
<dbReference type="Gene3D" id="3.30.460.40">
    <property type="match status" value="1"/>
</dbReference>
<protein>
    <submittedName>
        <fullName evidence="1">Nucleotidyltransferase family protein</fullName>
    </submittedName>
</protein>
<dbReference type="Proteomes" id="UP001597040">
    <property type="component" value="Unassembled WGS sequence"/>
</dbReference>
<sequence>MPNEFNLNLTNIPRELRLIIELLKNKSATQLHTNNPELFNDIDWNSFIDLTMHHRVYPVLFSKLKETCDDVIPYSIIKSLSQQYKKNTFQMLHLSGEMERVSKLFSIQEIPLLFLKGPVLAQELYGDISLRTSSDLDMLIPIDQLEKAEAVLVEQGYEKDDYIQTVLNDWKWRHHHVTFFHRQKQIKVEVHWRLNPGPAKEPSFHALWQRKTQSSLTSFPVYLLGKEDLFLFLVSHGSRHGWSRLRWLMDIYQLIKTEIDWKETNGLLRKYGYHRAGGQGLILASKLLGKKTNKEIISLTTKKSTNRLAQQAVFYLERKVNLHTDPVPETIARYHKRHLFSLMSTQQKFMFMVSFLHPYPEDAETLALPKLFHFLYFPLRPLLWAWRKTRKHALS</sequence>
<comment type="caution">
    <text evidence="1">The sequence shown here is derived from an EMBL/GenBank/DDBJ whole genome shotgun (WGS) entry which is preliminary data.</text>
</comment>